<organism evidence="2 3">
    <name type="scientific">Candidatus Yonathbacteria bacterium RIFCSPLOWO2_01_FULL_47_33b</name>
    <dbReference type="NCBI Taxonomy" id="1802727"/>
    <lineage>
        <taxon>Bacteria</taxon>
        <taxon>Candidatus Yonathiibacteriota</taxon>
    </lineage>
</organism>
<dbReference type="STRING" id="1802727.A2937_02120"/>
<dbReference type="Gene3D" id="3.90.70.10">
    <property type="entry name" value="Cysteine proteinases"/>
    <property type="match status" value="1"/>
</dbReference>
<feature type="domain" description="Peptidase C39" evidence="1">
    <location>
        <begin position="51"/>
        <end position="198"/>
    </location>
</feature>
<comment type="caution">
    <text evidence="2">The sequence shown here is derived from an EMBL/GenBank/DDBJ whole genome shotgun (WGS) entry which is preliminary data.</text>
</comment>
<dbReference type="GO" id="GO:0005524">
    <property type="term" value="F:ATP binding"/>
    <property type="evidence" value="ECO:0007669"/>
    <property type="project" value="InterPro"/>
</dbReference>
<name>A0A1G2SH38_9BACT</name>
<dbReference type="PROSITE" id="PS50990">
    <property type="entry name" value="PEPTIDASE_C39"/>
    <property type="match status" value="1"/>
</dbReference>
<evidence type="ECO:0000313" key="2">
    <source>
        <dbReference type="EMBL" id="OHA84310.1"/>
    </source>
</evidence>
<dbReference type="GO" id="GO:0008233">
    <property type="term" value="F:peptidase activity"/>
    <property type="evidence" value="ECO:0007669"/>
    <property type="project" value="InterPro"/>
</dbReference>
<protein>
    <recommendedName>
        <fullName evidence="1">Peptidase C39 domain-containing protein</fullName>
    </recommendedName>
</protein>
<sequence length="210" mass="23341">MIPYIDAQTFFQPLVTFTQTTSGFSDRAVSVPAEEPKSLDVPFYSQLNDIQSPDWKKRGCGVASLAMLIEYYKPGTVSVNTLLKQAIVSGAYLQNAGWKHRDLALLSKKYGLEGQNYDLSGSTKDVAFAEISEFLKDGPVMASIYYKFDPKSTIPHLVVINNIVGDTVYYNDPAEKNAGKQISTADFLKGWKKRFIVVRPGNNEVLLAKK</sequence>
<gene>
    <name evidence="2" type="ORF">A2937_02120</name>
</gene>
<accession>A0A1G2SH38</accession>
<dbReference type="GO" id="GO:0006508">
    <property type="term" value="P:proteolysis"/>
    <property type="evidence" value="ECO:0007669"/>
    <property type="project" value="InterPro"/>
</dbReference>
<dbReference type="Pfam" id="PF13529">
    <property type="entry name" value="Peptidase_C39_2"/>
    <property type="match status" value="1"/>
</dbReference>
<evidence type="ECO:0000313" key="3">
    <source>
        <dbReference type="Proteomes" id="UP000177987"/>
    </source>
</evidence>
<evidence type="ECO:0000259" key="1">
    <source>
        <dbReference type="PROSITE" id="PS50990"/>
    </source>
</evidence>
<dbReference type="GO" id="GO:0016020">
    <property type="term" value="C:membrane"/>
    <property type="evidence" value="ECO:0007669"/>
    <property type="project" value="InterPro"/>
</dbReference>
<reference evidence="2 3" key="1">
    <citation type="journal article" date="2016" name="Nat. Commun.">
        <title>Thousands of microbial genomes shed light on interconnected biogeochemical processes in an aquifer system.</title>
        <authorList>
            <person name="Anantharaman K."/>
            <person name="Brown C.T."/>
            <person name="Hug L.A."/>
            <person name="Sharon I."/>
            <person name="Castelle C.J."/>
            <person name="Probst A.J."/>
            <person name="Thomas B.C."/>
            <person name="Singh A."/>
            <person name="Wilkins M.J."/>
            <person name="Karaoz U."/>
            <person name="Brodie E.L."/>
            <person name="Williams K.H."/>
            <person name="Hubbard S.S."/>
            <person name="Banfield J.F."/>
        </authorList>
    </citation>
    <scope>NUCLEOTIDE SEQUENCE [LARGE SCALE GENOMIC DNA]</scope>
</reference>
<dbReference type="Proteomes" id="UP000177987">
    <property type="component" value="Unassembled WGS sequence"/>
</dbReference>
<dbReference type="InterPro" id="IPR039564">
    <property type="entry name" value="Peptidase_C39-like"/>
</dbReference>
<dbReference type="AlphaFoldDB" id="A0A1G2SH38"/>
<dbReference type="EMBL" id="MHUW01000002">
    <property type="protein sequence ID" value="OHA84310.1"/>
    <property type="molecule type" value="Genomic_DNA"/>
</dbReference>
<dbReference type="InterPro" id="IPR005074">
    <property type="entry name" value="Peptidase_C39"/>
</dbReference>
<proteinExistence type="predicted"/>